<sequence>MSVTPDTPAVIPAATAAAIPTPRAAAEDAGPPPVATVPADTGLCRCGHERDAHEHYRAGTDCGVCGATCRAFRARTGAGAGRAAGRAARLTSALLRRR</sequence>
<name>A0ABU9AH32_PSEA5</name>
<dbReference type="Proteomes" id="UP001367513">
    <property type="component" value="Unassembled WGS sequence"/>
</dbReference>
<dbReference type="EMBL" id="JBBPIX010000010">
    <property type="protein sequence ID" value="MEK6465741.1"/>
    <property type="molecule type" value="Genomic_DNA"/>
</dbReference>
<protein>
    <submittedName>
        <fullName evidence="1">Uncharacterized protein</fullName>
    </submittedName>
</protein>
<proteinExistence type="predicted"/>
<accession>A0ABU9AH32</accession>
<reference evidence="1 2" key="1">
    <citation type="submission" date="2024-03" db="EMBL/GenBank/DDBJ databases">
        <title>Draft genome sequence of Pseudonocardia carboxydivorans JCM 14827.</title>
        <authorList>
            <person name="Duangmal K."/>
        </authorList>
    </citation>
    <scope>NUCLEOTIDE SEQUENCE [LARGE SCALE GENOMIC DNA]</scope>
    <source>
        <strain evidence="1 2">JCM 14827</strain>
    </source>
</reference>
<dbReference type="RefSeq" id="WP_346105620.1">
    <property type="nucleotide sequence ID" value="NZ_BAAAOD010000045.1"/>
</dbReference>
<keyword evidence="2" id="KW-1185">Reference proteome</keyword>
<evidence type="ECO:0000313" key="1">
    <source>
        <dbReference type="EMBL" id="MEK6465741.1"/>
    </source>
</evidence>
<gene>
    <name evidence="1" type="ORF">WG925_18535</name>
</gene>
<evidence type="ECO:0000313" key="2">
    <source>
        <dbReference type="Proteomes" id="UP001367513"/>
    </source>
</evidence>
<comment type="caution">
    <text evidence="1">The sequence shown here is derived from an EMBL/GenBank/DDBJ whole genome shotgun (WGS) entry which is preliminary data.</text>
</comment>
<organism evidence="1 2">
    <name type="scientific">Pseudonocardia alni subsp. carboxydivorans</name>
    <dbReference type="NCBI Taxonomy" id="415010"/>
    <lineage>
        <taxon>Bacteria</taxon>
        <taxon>Bacillati</taxon>
        <taxon>Actinomycetota</taxon>
        <taxon>Actinomycetes</taxon>
        <taxon>Pseudonocardiales</taxon>
        <taxon>Pseudonocardiaceae</taxon>
        <taxon>Pseudonocardia</taxon>
    </lineage>
</organism>